<dbReference type="Pfam" id="PF00005">
    <property type="entry name" value="ABC_tran"/>
    <property type="match status" value="1"/>
</dbReference>
<dbReference type="PANTHER" id="PTHR43394">
    <property type="entry name" value="ATP-DEPENDENT PERMEASE MDL1, MITOCHONDRIAL"/>
    <property type="match status" value="1"/>
</dbReference>
<dbReference type="Pfam" id="PF00664">
    <property type="entry name" value="ABC_membrane"/>
    <property type="match status" value="1"/>
</dbReference>
<dbReference type="PROSITE" id="PS00211">
    <property type="entry name" value="ABC_TRANSPORTER_1"/>
    <property type="match status" value="1"/>
</dbReference>
<feature type="transmembrane region" description="Helical" evidence="7">
    <location>
        <begin position="165"/>
        <end position="185"/>
    </location>
</feature>
<reference evidence="10 11" key="1">
    <citation type="submission" date="2024-03" db="EMBL/GenBank/DDBJ databases">
        <title>Human intestinal bacterial collection.</title>
        <authorList>
            <person name="Pauvert C."/>
            <person name="Hitch T.C.A."/>
            <person name="Clavel T."/>
        </authorList>
    </citation>
    <scope>NUCLEOTIDE SEQUENCE [LARGE SCALE GENOMIC DNA]</scope>
    <source>
        <strain evidence="10 11">CLA-AP-H27</strain>
    </source>
</reference>
<evidence type="ECO:0000256" key="2">
    <source>
        <dbReference type="ARBA" id="ARBA00022692"/>
    </source>
</evidence>
<evidence type="ECO:0000256" key="7">
    <source>
        <dbReference type="SAM" id="Phobius"/>
    </source>
</evidence>
<comment type="caution">
    <text evidence="10">The sequence shown here is derived from an EMBL/GenBank/DDBJ whole genome shotgun (WGS) entry which is preliminary data.</text>
</comment>
<evidence type="ECO:0000313" key="10">
    <source>
        <dbReference type="EMBL" id="MEQ2562163.1"/>
    </source>
</evidence>
<dbReference type="PROSITE" id="PS50893">
    <property type="entry name" value="ABC_TRANSPORTER_2"/>
    <property type="match status" value="1"/>
</dbReference>
<dbReference type="Gene3D" id="1.20.1560.10">
    <property type="entry name" value="ABC transporter type 1, transmembrane domain"/>
    <property type="match status" value="1"/>
</dbReference>
<dbReference type="InterPro" id="IPR027417">
    <property type="entry name" value="P-loop_NTPase"/>
</dbReference>
<keyword evidence="2 7" id="KW-0812">Transmembrane</keyword>
<dbReference type="Gene3D" id="3.40.50.300">
    <property type="entry name" value="P-loop containing nucleotide triphosphate hydrolases"/>
    <property type="match status" value="1"/>
</dbReference>
<dbReference type="NCBIfam" id="TIGR02868">
    <property type="entry name" value="CydC"/>
    <property type="match status" value="1"/>
</dbReference>
<dbReference type="InterPro" id="IPR036640">
    <property type="entry name" value="ABC1_TM_sf"/>
</dbReference>
<keyword evidence="4" id="KW-0067">ATP-binding</keyword>
<keyword evidence="5 7" id="KW-1133">Transmembrane helix</keyword>
<dbReference type="InterPro" id="IPR017871">
    <property type="entry name" value="ABC_transporter-like_CS"/>
</dbReference>
<dbReference type="SMART" id="SM00382">
    <property type="entry name" value="AAA"/>
    <property type="match status" value="1"/>
</dbReference>
<dbReference type="PANTHER" id="PTHR43394:SF1">
    <property type="entry name" value="ATP-BINDING CASSETTE SUB-FAMILY B MEMBER 10, MITOCHONDRIAL"/>
    <property type="match status" value="1"/>
</dbReference>
<dbReference type="PROSITE" id="PS50929">
    <property type="entry name" value="ABC_TM1F"/>
    <property type="match status" value="1"/>
</dbReference>
<dbReference type="InterPro" id="IPR011527">
    <property type="entry name" value="ABC1_TM_dom"/>
</dbReference>
<gene>
    <name evidence="10" type="primary">cydC</name>
    <name evidence="10" type="ORF">WMO41_03080</name>
</gene>
<comment type="subcellular location">
    <subcellularLocation>
        <location evidence="1">Cell membrane</location>
        <topology evidence="1">Multi-pass membrane protein</topology>
    </subcellularLocation>
</comment>
<evidence type="ECO:0000256" key="6">
    <source>
        <dbReference type="ARBA" id="ARBA00023136"/>
    </source>
</evidence>
<keyword evidence="11" id="KW-1185">Reference proteome</keyword>
<sequence>MKRKFSYSMKEMNYRLLMMGRPIWKYIGISTLASTLGALSHMGLMGFGALWLLAAAGFCDGAGIYAALTAVCAILIAVCRYLEGVFSHLGAYGILAKMRVHLFDAIDRIAPAYLIGRETGDVMNIAVSDIETLEYFFAHTIGPMFTVILLPTTTVVIAWCVNPLYALVLIPIYLIISVVLPLVALKAGRGIGMRYREQLGDLKSKILESVYSIRDIQIFGAGQRRMQVVEQANGKVNQAALGLTLHRQTIASFPNFFVYLARILILVCAGVLAARGINHPVGTIALSFAATASLSSTFSLTFVVTSLLESYAAAERIFKIEDTEPETKEPEHPVSCGEIETIEFQDVTFAYPGTRKNILEHFNYVIKKGDRVGIAGESGAGKSTILRLLLRFYAPTEGQILINGIPIEQISFTELHQRIAFLEQDTYLFDATIAENIGIAKPEAGMDEIRTAAKRAGIAEFIDTLPDGYDTDMGQMSARLSGGERQRIGIARILLRNPDVCLMDEPSSALDALHEKELLHTLETEYAGKTLLLISHRTSTLTGCERILNAETFR</sequence>
<keyword evidence="3" id="KW-0547">Nucleotide-binding</keyword>
<feature type="domain" description="ABC transmembrane type-1" evidence="9">
    <location>
        <begin position="29"/>
        <end position="310"/>
    </location>
</feature>
<dbReference type="InterPro" id="IPR003593">
    <property type="entry name" value="AAA+_ATPase"/>
</dbReference>
<dbReference type="InterPro" id="IPR039421">
    <property type="entry name" value="Type_1_exporter"/>
</dbReference>
<feature type="transmembrane region" description="Helical" evidence="7">
    <location>
        <begin position="135"/>
        <end position="159"/>
    </location>
</feature>
<dbReference type="RefSeq" id="WP_349228517.1">
    <property type="nucleotide sequence ID" value="NZ_JBBMFJ010000004.1"/>
</dbReference>
<dbReference type="EMBL" id="JBBMFJ010000004">
    <property type="protein sequence ID" value="MEQ2562163.1"/>
    <property type="molecule type" value="Genomic_DNA"/>
</dbReference>
<evidence type="ECO:0000313" key="11">
    <source>
        <dbReference type="Proteomes" id="UP001437460"/>
    </source>
</evidence>
<evidence type="ECO:0000259" key="8">
    <source>
        <dbReference type="PROSITE" id="PS50893"/>
    </source>
</evidence>
<organism evidence="10 11">
    <name type="scientific">Ventrimonas faecis</name>
    <dbReference type="NCBI Taxonomy" id="3133170"/>
    <lineage>
        <taxon>Bacteria</taxon>
        <taxon>Bacillati</taxon>
        <taxon>Bacillota</taxon>
        <taxon>Clostridia</taxon>
        <taxon>Lachnospirales</taxon>
        <taxon>Lachnospiraceae</taxon>
        <taxon>Ventrimonas</taxon>
    </lineage>
</organism>
<feature type="transmembrane region" description="Helical" evidence="7">
    <location>
        <begin position="65"/>
        <end position="82"/>
    </location>
</feature>
<evidence type="ECO:0000259" key="9">
    <source>
        <dbReference type="PROSITE" id="PS50929"/>
    </source>
</evidence>
<evidence type="ECO:0000256" key="4">
    <source>
        <dbReference type="ARBA" id="ARBA00022840"/>
    </source>
</evidence>
<evidence type="ECO:0000256" key="5">
    <source>
        <dbReference type="ARBA" id="ARBA00022989"/>
    </source>
</evidence>
<feature type="transmembrane region" description="Helical" evidence="7">
    <location>
        <begin position="256"/>
        <end position="277"/>
    </location>
</feature>
<proteinExistence type="predicted"/>
<dbReference type="SUPFAM" id="SSF90123">
    <property type="entry name" value="ABC transporter transmembrane region"/>
    <property type="match status" value="1"/>
</dbReference>
<feature type="domain" description="ABC transporter" evidence="8">
    <location>
        <begin position="342"/>
        <end position="554"/>
    </location>
</feature>
<dbReference type="InterPro" id="IPR014223">
    <property type="entry name" value="ABC_CydC/D"/>
</dbReference>
<dbReference type="SUPFAM" id="SSF52540">
    <property type="entry name" value="P-loop containing nucleoside triphosphate hydrolases"/>
    <property type="match status" value="1"/>
</dbReference>
<feature type="transmembrane region" description="Helical" evidence="7">
    <location>
        <begin position="283"/>
        <end position="308"/>
    </location>
</feature>
<name>A0ABV1HJL5_9FIRM</name>
<evidence type="ECO:0000256" key="1">
    <source>
        <dbReference type="ARBA" id="ARBA00004651"/>
    </source>
</evidence>
<dbReference type="InterPro" id="IPR003439">
    <property type="entry name" value="ABC_transporter-like_ATP-bd"/>
</dbReference>
<evidence type="ECO:0000256" key="3">
    <source>
        <dbReference type="ARBA" id="ARBA00022741"/>
    </source>
</evidence>
<dbReference type="Proteomes" id="UP001437460">
    <property type="component" value="Unassembled WGS sequence"/>
</dbReference>
<protein>
    <submittedName>
        <fullName evidence="10">Thiol reductant ABC exporter subunit CydC</fullName>
    </submittedName>
</protein>
<keyword evidence="6 7" id="KW-0472">Membrane</keyword>
<accession>A0ABV1HJL5</accession>